<dbReference type="AlphaFoldDB" id="A0A843VKE8"/>
<organism evidence="1 2">
    <name type="scientific">Colocasia esculenta</name>
    <name type="common">Wild taro</name>
    <name type="synonym">Arum esculentum</name>
    <dbReference type="NCBI Taxonomy" id="4460"/>
    <lineage>
        <taxon>Eukaryota</taxon>
        <taxon>Viridiplantae</taxon>
        <taxon>Streptophyta</taxon>
        <taxon>Embryophyta</taxon>
        <taxon>Tracheophyta</taxon>
        <taxon>Spermatophyta</taxon>
        <taxon>Magnoliopsida</taxon>
        <taxon>Liliopsida</taxon>
        <taxon>Araceae</taxon>
        <taxon>Aroideae</taxon>
        <taxon>Colocasieae</taxon>
        <taxon>Colocasia</taxon>
    </lineage>
</organism>
<comment type="caution">
    <text evidence="1">The sequence shown here is derived from an EMBL/GenBank/DDBJ whole genome shotgun (WGS) entry which is preliminary data.</text>
</comment>
<keyword evidence="2" id="KW-1185">Reference proteome</keyword>
<evidence type="ECO:0000313" key="2">
    <source>
        <dbReference type="Proteomes" id="UP000652761"/>
    </source>
</evidence>
<sequence length="90" mass="10011">ADPSRSSHERDISGCRVLKVTLPSVATSAERSVLFSRLGSGTRDWRVVHAYDAYRGYLFSWVPQVLCEPGLCSGLVPILVLYRRGLCRLS</sequence>
<feature type="non-terminal residue" evidence="1">
    <location>
        <position position="1"/>
    </location>
</feature>
<accession>A0A843VKE8</accession>
<dbReference type="EMBL" id="NMUH01001723">
    <property type="protein sequence ID" value="MQL94877.1"/>
    <property type="molecule type" value="Genomic_DNA"/>
</dbReference>
<reference evidence="1" key="1">
    <citation type="submission" date="2017-07" db="EMBL/GenBank/DDBJ databases">
        <title>Taro Niue Genome Assembly and Annotation.</title>
        <authorList>
            <person name="Atibalentja N."/>
            <person name="Keating K."/>
            <person name="Fields C.J."/>
        </authorList>
    </citation>
    <scope>NUCLEOTIDE SEQUENCE</scope>
    <source>
        <strain evidence="1">Niue_2</strain>
        <tissue evidence="1">Leaf</tissue>
    </source>
</reference>
<dbReference type="Proteomes" id="UP000652761">
    <property type="component" value="Unassembled WGS sequence"/>
</dbReference>
<gene>
    <name evidence="1" type="ORF">Taro_027540</name>
</gene>
<protein>
    <submittedName>
        <fullName evidence="1">Uncharacterized protein</fullName>
    </submittedName>
</protein>
<evidence type="ECO:0000313" key="1">
    <source>
        <dbReference type="EMBL" id="MQL94877.1"/>
    </source>
</evidence>
<proteinExistence type="predicted"/>
<name>A0A843VKE8_COLES</name>